<feature type="transmembrane region" description="Helical" evidence="1">
    <location>
        <begin position="142"/>
        <end position="162"/>
    </location>
</feature>
<feature type="transmembrane region" description="Helical" evidence="1">
    <location>
        <begin position="47"/>
        <end position="66"/>
    </location>
</feature>
<keyword evidence="1" id="KW-1133">Transmembrane helix</keyword>
<dbReference type="EMBL" id="CP141769">
    <property type="protein sequence ID" value="WRS40615.1"/>
    <property type="molecule type" value="Genomic_DNA"/>
</dbReference>
<dbReference type="InterPro" id="IPR007136">
    <property type="entry name" value="DUF347"/>
</dbReference>
<accession>A0ABZ1CNY9</accession>
<feature type="transmembrane region" description="Helical" evidence="1">
    <location>
        <begin position="196"/>
        <end position="216"/>
    </location>
</feature>
<evidence type="ECO:0000313" key="3">
    <source>
        <dbReference type="Proteomes" id="UP001334732"/>
    </source>
</evidence>
<evidence type="ECO:0000256" key="1">
    <source>
        <dbReference type="SAM" id="Phobius"/>
    </source>
</evidence>
<feature type="transmembrane region" description="Helical" evidence="1">
    <location>
        <begin position="73"/>
        <end position="92"/>
    </location>
</feature>
<proteinExistence type="predicted"/>
<gene>
    <name evidence="2" type="ORF">VA613_06985</name>
</gene>
<evidence type="ECO:0008006" key="4">
    <source>
        <dbReference type="Google" id="ProtNLM"/>
    </source>
</evidence>
<keyword evidence="1" id="KW-0812">Transmembrane</keyword>
<keyword evidence="3" id="KW-1185">Reference proteome</keyword>
<evidence type="ECO:0000313" key="2">
    <source>
        <dbReference type="EMBL" id="WRS40615.1"/>
    </source>
</evidence>
<protein>
    <recommendedName>
        <fullName evidence="4">Membrane-anchored protein</fullName>
    </recommendedName>
</protein>
<name>A0ABZ1CNY9_9PROT</name>
<feature type="transmembrane region" description="Helical" evidence="1">
    <location>
        <begin position="21"/>
        <end position="41"/>
    </location>
</feature>
<organism evidence="2 3">
    <name type="scientific">Thiobacillus sedimenti</name>
    <dbReference type="NCBI Taxonomy" id="3110231"/>
    <lineage>
        <taxon>Bacteria</taxon>
        <taxon>Pseudomonadati</taxon>
        <taxon>Pseudomonadota</taxon>
        <taxon>Betaproteobacteria</taxon>
        <taxon>Nitrosomonadales</taxon>
        <taxon>Thiobacillaceae</taxon>
        <taxon>Thiobacillus</taxon>
    </lineage>
</organism>
<reference evidence="2 3" key="1">
    <citation type="submission" date="2023-12" db="EMBL/GenBank/DDBJ databases">
        <title>Thiobacillus sedimentum sp. nov., a chemolithoautotrophic sulfur-oxidizing bacterium isolated from freshwater sediment.</title>
        <authorList>
            <person name="Luo J."/>
            <person name="Dai C."/>
        </authorList>
    </citation>
    <scope>NUCLEOTIDE SEQUENCE [LARGE SCALE GENOMIC DNA]</scope>
    <source>
        <strain evidence="2 3">SCUT-2</strain>
    </source>
</reference>
<sequence>MNNTRTAARQDLLNKVPEAILFFWIIKILATTVGETAADFLNFNLNFGLSWTSVVMAGLLAISLAAQLRARRYVPWLYWLTVVLISVVGTLITDNLTDNFGIPLEVTTAAFSLALMATFAVWYAKEQTLSIHTIYTRGRELYYWAAILFTFALGTAAGDLVAERMNFGYANSALMFGGMIAAVTFAYYAFKANAVLAFWIAYILTRPLGASCGDYLSQPANNGGLGLGTAQTSMLFLAAITTLVVYLTLTRKDSTEKRIAQ</sequence>
<keyword evidence="1" id="KW-0472">Membrane</keyword>
<feature type="transmembrane region" description="Helical" evidence="1">
    <location>
        <begin position="168"/>
        <end position="189"/>
    </location>
</feature>
<feature type="transmembrane region" description="Helical" evidence="1">
    <location>
        <begin position="104"/>
        <end position="122"/>
    </location>
</feature>
<dbReference type="Proteomes" id="UP001334732">
    <property type="component" value="Chromosome"/>
</dbReference>
<dbReference type="Pfam" id="PF03988">
    <property type="entry name" value="DUF347"/>
    <property type="match status" value="4"/>
</dbReference>
<dbReference type="RefSeq" id="WP_324781142.1">
    <property type="nucleotide sequence ID" value="NZ_CP141769.1"/>
</dbReference>
<feature type="transmembrane region" description="Helical" evidence="1">
    <location>
        <begin position="228"/>
        <end position="249"/>
    </location>
</feature>